<reference evidence="3 4" key="1">
    <citation type="submission" date="2018-08" db="EMBL/GenBank/DDBJ databases">
        <title>Genomic investigation of the strawberry pathogen Phytophthora fragariae indicates pathogenicity is determined by transcriptional variation in three key races.</title>
        <authorList>
            <person name="Adams T.M."/>
            <person name="Armitage A.D."/>
            <person name="Sobczyk M.K."/>
            <person name="Bates H.J."/>
            <person name="Dunwell J.M."/>
            <person name="Nellist C.F."/>
            <person name="Harrison R.J."/>
        </authorList>
    </citation>
    <scope>NUCLEOTIDE SEQUENCE [LARGE SCALE GENOMIC DNA]</scope>
    <source>
        <strain evidence="2 5">SCRP324</strain>
        <strain evidence="3 4">SCRP333</strain>
    </source>
</reference>
<dbReference type="Proteomes" id="UP000435112">
    <property type="component" value="Unassembled WGS sequence"/>
</dbReference>
<evidence type="ECO:0000313" key="4">
    <source>
        <dbReference type="Proteomes" id="UP000434957"/>
    </source>
</evidence>
<organism evidence="3 4">
    <name type="scientific">Phytophthora rubi</name>
    <dbReference type="NCBI Taxonomy" id="129364"/>
    <lineage>
        <taxon>Eukaryota</taxon>
        <taxon>Sar</taxon>
        <taxon>Stramenopiles</taxon>
        <taxon>Oomycota</taxon>
        <taxon>Peronosporomycetes</taxon>
        <taxon>Peronosporales</taxon>
        <taxon>Peronosporaceae</taxon>
        <taxon>Phytophthora</taxon>
    </lineage>
</organism>
<proteinExistence type="predicted"/>
<evidence type="ECO:0000313" key="2">
    <source>
        <dbReference type="EMBL" id="KAE9025373.1"/>
    </source>
</evidence>
<dbReference type="AlphaFoldDB" id="A0A6A4FDC9"/>
<evidence type="ECO:0000256" key="1">
    <source>
        <dbReference type="SAM" id="SignalP"/>
    </source>
</evidence>
<gene>
    <name evidence="2" type="ORF">PR002_g11208</name>
    <name evidence="3" type="ORF">PR003_g10771</name>
</gene>
<dbReference type="EMBL" id="QXFU01000663">
    <property type="protein sequence ID" value="KAE9025373.1"/>
    <property type="molecule type" value="Genomic_DNA"/>
</dbReference>
<evidence type="ECO:0008006" key="6">
    <source>
        <dbReference type="Google" id="ProtNLM"/>
    </source>
</evidence>
<feature type="signal peptide" evidence="1">
    <location>
        <begin position="1"/>
        <end position="19"/>
    </location>
</feature>
<protein>
    <recommendedName>
        <fullName evidence="6">Secreted protein</fullName>
    </recommendedName>
</protein>
<keyword evidence="4" id="KW-1185">Reference proteome</keyword>
<accession>A0A6A4FDC9</accession>
<dbReference type="Proteomes" id="UP000434957">
    <property type="component" value="Unassembled WGS sequence"/>
</dbReference>
<dbReference type="EMBL" id="QXFT01000598">
    <property type="protein sequence ID" value="KAE9339916.1"/>
    <property type="molecule type" value="Genomic_DNA"/>
</dbReference>
<feature type="chain" id="PRO_5036167641" description="Secreted protein" evidence="1">
    <location>
        <begin position="20"/>
        <end position="66"/>
    </location>
</feature>
<keyword evidence="1" id="KW-0732">Signal</keyword>
<name>A0A6A4FDC9_9STRA</name>
<sequence length="66" mass="7311">MSTAVRILWSFIGTICTACLPNVHSSAVRTLKNHVEFATRCLDARKLIMWLSTTRASTAGLSMPSW</sequence>
<evidence type="ECO:0000313" key="3">
    <source>
        <dbReference type="EMBL" id="KAE9339916.1"/>
    </source>
</evidence>
<comment type="caution">
    <text evidence="3">The sequence shown here is derived from an EMBL/GenBank/DDBJ whole genome shotgun (WGS) entry which is preliminary data.</text>
</comment>
<evidence type="ECO:0000313" key="5">
    <source>
        <dbReference type="Proteomes" id="UP000435112"/>
    </source>
</evidence>